<evidence type="ECO:0000259" key="5">
    <source>
        <dbReference type="PROSITE" id="PS50280"/>
    </source>
</evidence>
<dbReference type="Pfam" id="PF00856">
    <property type="entry name" value="SET"/>
    <property type="match status" value="1"/>
</dbReference>
<dbReference type="PROSITE" id="PS50280">
    <property type="entry name" value="SET"/>
    <property type="match status" value="1"/>
</dbReference>
<sequence>MAMEVDTEVDDFVTKSQTFVSWLGKSGVTISDKIQLADLRSKGAGRGVVAQADIVEDELLFTVPRTSILSPEISSLPNDITSGLDDPWLALILTMVYEHQQGGGSKWQPYLDILPEEFDTLMFWDEDVLQFLKGSAVLSKIGKESADESFTTHLLPIIRANAIAFKDIDVSDSELLALCHRMASTIMAYAFDLPSQDGPTSEQEDGWEVDSNASTAATPKGMIPLADLLNANADLNNAKLYHTPDAVEMRSIKPIAAGDEVLNDYGALPRADLLRRYGYLTDEYAKYDVVEVAEDLIFLPASKTLDLSTTALQERLDYLEEHDVLDTAYDIAHCDPKDLSTSPFPEELTTALNTLALSAQDFRTLKTKSKLTRPDPSEKTCELLREMLERRGGLYLHSMTHLDKKEIEDIKKKHDYLNGPFKRRLMAFEVLCGEKEVLAEAQGWVLKRSKQWLEAGYNKRQAEEKAEGERKGKKGRK</sequence>
<organism evidence="6 7">
    <name type="scientific">Cryoendolithus antarcticus</name>
    <dbReference type="NCBI Taxonomy" id="1507870"/>
    <lineage>
        <taxon>Eukaryota</taxon>
        <taxon>Fungi</taxon>
        <taxon>Dikarya</taxon>
        <taxon>Ascomycota</taxon>
        <taxon>Pezizomycotina</taxon>
        <taxon>Dothideomycetes</taxon>
        <taxon>Dothideomycetidae</taxon>
        <taxon>Cladosporiales</taxon>
        <taxon>Cladosporiaceae</taxon>
        <taxon>Cryoendolithus</taxon>
    </lineage>
</organism>
<dbReference type="Gene3D" id="3.90.1420.10">
    <property type="entry name" value="Rubisco LSMT, substrate-binding domain"/>
    <property type="match status" value="1"/>
</dbReference>
<evidence type="ECO:0000256" key="3">
    <source>
        <dbReference type="ARBA" id="ARBA00022691"/>
    </source>
</evidence>
<comment type="caution">
    <text evidence="6">The sequence shown here is derived from an EMBL/GenBank/DDBJ whole genome shotgun (WGS) entry which is preliminary data.</text>
</comment>
<dbReference type="Proteomes" id="UP000192596">
    <property type="component" value="Unassembled WGS sequence"/>
</dbReference>
<dbReference type="InterPro" id="IPR050600">
    <property type="entry name" value="SETD3_SETD6_MTase"/>
</dbReference>
<feature type="compositionally biased region" description="Basic and acidic residues" evidence="4">
    <location>
        <begin position="460"/>
        <end position="470"/>
    </location>
</feature>
<gene>
    <name evidence="6" type="ORF">B0A48_09480</name>
</gene>
<accession>A0A1V8T018</accession>
<dbReference type="OrthoDB" id="341421at2759"/>
<dbReference type="STRING" id="1507870.A0A1V8T018"/>
<evidence type="ECO:0000256" key="2">
    <source>
        <dbReference type="ARBA" id="ARBA00022679"/>
    </source>
</evidence>
<keyword evidence="2" id="KW-0808">Transferase</keyword>
<dbReference type="InterPro" id="IPR001214">
    <property type="entry name" value="SET_dom"/>
</dbReference>
<dbReference type="SUPFAM" id="SSF81822">
    <property type="entry name" value="RuBisCo LSMT C-terminal, substrate-binding domain"/>
    <property type="match status" value="1"/>
</dbReference>
<dbReference type="PANTHER" id="PTHR13271:SF34">
    <property type="entry name" value="N-LYSINE METHYLTRANSFERASE SETD6"/>
    <property type="match status" value="1"/>
</dbReference>
<dbReference type="SUPFAM" id="SSF82199">
    <property type="entry name" value="SET domain"/>
    <property type="match status" value="1"/>
</dbReference>
<feature type="domain" description="SET" evidence="5">
    <location>
        <begin position="32"/>
        <end position="266"/>
    </location>
</feature>
<evidence type="ECO:0000313" key="7">
    <source>
        <dbReference type="Proteomes" id="UP000192596"/>
    </source>
</evidence>
<dbReference type="EMBL" id="NAJO01000021">
    <property type="protein sequence ID" value="OQO04558.1"/>
    <property type="molecule type" value="Genomic_DNA"/>
</dbReference>
<keyword evidence="7" id="KW-1185">Reference proteome</keyword>
<dbReference type="GO" id="GO:0032259">
    <property type="term" value="P:methylation"/>
    <property type="evidence" value="ECO:0007669"/>
    <property type="project" value="UniProtKB-KW"/>
</dbReference>
<evidence type="ECO:0000313" key="6">
    <source>
        <dbReference type="EMBL" id="OQO04558.1"/>
    </source>
</evidence>
<reference evidence="7" key="1">
    <citation type="submission" date="2017-03" db="EMBL/GenBank/DDBJ databases">
        <title>Genomes of endolithic fungi from Antarctica.</title>
        <authorList>
            <person name="Coleine C."/>
            <person name="Masonjones S."/>
            <person name="Stajich J.E."/>
        </authorList>
    </citation>
    <scope>NUCLEOTIDE SEQUENCE [LARGE SCALE GENOMIC DNA]</scope>
    <source>
        <strain evidence="7">CCFEE 5527</strain>
    </source>
</reference>
<dbReference type="FunFam" id="3.90.1410.10:FF:000007">
    <property type="entry name" value="Ribosomal lysine N-methyltransferase 4"/>
    <property type="match status" value="1"/>
</dbReference>
<dbReference type="InterPro" id="IPR046341">
    <property type="entry name" value="SET_dom_sf"/>
</dbReference>
<dbReference type="Gene3D" id="3.90.1410.10">
    <property type="entry name" value="set domain protein methyltransferase, domain 1"/>
    <property type="match status" value="1"/>
</dbReference>
<dbReference type="InParanoid" id="A0A1V8T018"/>
<dbReference type="AlphaFoldDB" id="A0A1V8T018"/>
<keyword evidence="3" id="KW-0949">S-adenosyl-L-methionine</keyword>
<dbReference type="InterPro" id="IPR015353">
    <property type="entry name" value="Rubisco_LSMT_subst-bd"/>
</dbReference>
<dbReference type="PANTHER" id="PTHR13271">
    <property type="entry name" value="UNCHARACTERIZED PUTATIVE METHYLTRANSFERASE"/>
    <property type="match status" value="1"/>
</dbReference>
<dbReference type="Pfam" id="PF09273">
    <property type="entry name" value="Rubis-subs-bind"/>
    <property type="match status" value="1"/>
</dbReference>
<evidence type="ECO:0000256" key="4">
    <source>
        <dbReference type="SAM" id="MobiDB-lite"/>
    </source>
</evidence>
<proteinExistence type="predicted"/>
<protein>
    <recommendedName>
        <fullName evidence="5">SET domain-containing protein</fullName>
    </recommendedName>
</protein>
<dbReference type="GO" id="GO:0016279">
    <property type="term" value="F:protein-lysine N-methyltransferase activity"/>
    <property type="evidence" value="ECO:0007669"/>
    <property type="project" value="TreeGrafter"/>
</dbReference>
<dbReference type="FunCoup" id="A0A1V8T018">
    <property type="interactions" value="516"/>
</dbReference>
<name>A0A1V8T018_9PEZI</name>
<evidence type="ECO:0000256" key="1">
    <source>
        <dbReference type="ARBA" id="ARBA00022603"/>
    </source>
</evidence>
<keyword evidence="1" id="KW-0489">Methyltransferase</keyword>
<dbReference type="GO" id="GO:0005634">
    <property type="term" value="C:nucleus"/>
    <property type="evidence" value="ECO:0007669"/>
    <property type="project" value="TreeGrafter"/>
</dbReference>
<feature type="region of interest" description="Disordered" evidence="4">
    <location>
        <begin position="457"/>
        <end position="477"/>
    </location>
</feature>
<dbReference type="InterPro" id="IPR036464">
    <property type="entry name" value="Rubisco_LSMT_subst-bd_sf"/>
</dbReference>